<evidence type="ECO:0000256" key="1">
    <source>
        <dbReference type="SAM" id="MobiDB-lite"/>
    </source>
</evidence>
<proteinExistence type="predicted"/>
<dbReference type="EMBL" id="CP088156">
    <property type="protein sequence ID" value="UFZ07833.1"/>
    <property type="molecule type" value="Genomic_DNA"/>
</dbReference>
<protein>
    <submittedName>
        <fullName evidence="2">Uncharacterized protein</fullName>
    </submittedName>
</protein>
<dbReference type="RefSeq" id="WP_231327282.1">
    <property type="nucleotide sequence ID" value="NZ_CP088156.1"/>
</dbReference>
<organism evidence="2 3">
    <name type="scientific">Bradyrhizobium ontarionense</name>
    <dbReference type="NCBI Taxonomy" id="2898149"/>
    <lineage>
        <taxon>Bacteria</taxon>
        <taxon>Pseudomonadati</taxon>
        <taxon>Pseudomonadota</taxon>
        <taxon>Alphaproteobacteria</taxon>
        <taxon>Hyphomicrobiales</taxon>
        <taxon>Nitrobacteraceae</taxon>
        <taxon>Bradyrhizobium</taxon>
    </lineage>
</organism>
<keyword evidence="3" id="KW-1185">Reference proteome</keyword>
<reference evidence="2" key="1">
    <citation type="journal article" date="2024" name="Antonie Van Leeuwenhoek">
        <title>Bradyrhizobium ontarionense sp. nov., a novel bacterial symbiont isolated from Aeschynomene indica (Indian jointvetch), harbours photosynthesis, nitrogen fixation and nitrous oxide (N2O) reductase genes.</title>
        <authorList>
            <person name="Bromfield E.S.P."/>
            <person name="Cloutier S."/>
        </authorList>
    </citation>
    <scope>NUCLEOTIDE SEQUENCE</scope>
    <source>
        <strain evidence="2">A19</strain>
    </source>
</reference>
<feature type="compositionally biased region" description="Polar residues" evidence="1">
    <location>
        <begin position="108"/>
        <end position="117"/>
    </location>
</feature>
<gene>
    <name evidence="2" type="ORF">LQG66_16670</name>
</gene>
<evidence type="ECO:0000313" key="3">
    <source>
        <dbReference type="Proteomes" id="UP001431010"/>
    </source>
</evidence>
<dbReference type="Proteomes" id="UP001431010">
    <property type="component" value="Chromosome"/>
</dbReference>
<sequence>MPGQRTEFGKRRPMPPPPATPPVKRSGHVALLLMGTLAVGGTAYALMPRQQSCPQQGTDAPLAGQPQAASECTTRRSGSSSGGSGSGRAWHLFSGDDSETRRSSTSTQVAEASSSHVSRGGFGSFAHAFGFSRGG</sequence>
<feature type="region of interest" description="Disordered" evidence="1">
    <location>
        <begin position="51"/>
        <end position="123"/>
    </location>
</feature>
<feature type="region of interest" description="Disordered" evidence="1">
    <location>
        <begin position="1"/>
        <end position="27"/>
    </location>
</feature>
<evidence type="ECO:0000313" key="2">
    <source>
        <dbReference type="EMBL" id="UFZ07833.1"/>
    </source>
</evidence>
<name>A0ABY3RM68_9BRAD</name>
<accession>A0ABY3RM68</accession>